<dbReference type="GO" id="GO:0003700">
    <property type="term" value="F:DNA-binding transcription factor activity"/>
    <property type="evidence" value="ECO:0007669"/>
    <property type="project" value="InterPro"/>
</dbReference>
<dbReference type="HOGENOM" id="CLU_1168538_0_0_2"/>
<dbReference type="Proteomes" id="UP000032027">
    <property type="component" value="Chromosome"/>
</dbReference>
<name>A0A0C5BR02_9ARCH</name>
<dbReference type="EMBL" id="CP010868">
    <property type="protein sequence ID" value="AJM92188.1"/>
    <property type="molecule type" value="Genomic_DNA"/>
</dbReference>
<dbReference type="GeneID" id="41600137"/>
<dbReference type="InterPro" id="IPR036388">
    <property type="entry name" value="WH-like_DNA-bd_sf"/>
</dbReference>
<feature type="domain" description="HTH arsR-type" evidence="1">
    <location>
        <begin position="1"/>
        <end position="85"/>
    </location>
</feature>
<evidence type="ECO:0000313" key="2">
    <source>
        <dbReference type="EMBL" id="AJM92188.1"/>
    </source>
</evidence>
<dbReference type="InterPro" id="IPR001845">
    <property type="entry name" value="HTH_ArsR_DNA-bd_dom"/>
</dbReference>
<evidence type="ECO:0000313" key="3">
    <source>
        <dbReference type="Proteomes" id="UP000032027"/>
    </source>
</evidence>
<proteinExistence type="predicted"/>
<dbReference type="CDD" id="cd00090">
    <property type="entry name" value="HTH_ARSR"/>
    <property type="match status" value="1"/>
</dbReference>
<dbReference type="Gene3D" id="1.10.10.10">
    <property type="entry name" value="Winged helix-like DNA-binding domain superfamily/Winged helix DNA-binding domain"/>
    <property type="match status" value="1"/>
</dbReference>
<sequence length="237" mass="28303">MKKIRIDDTKQMIVGLLAKNKQLRYSEIKKELGITDRAVSNNLTFLINEKTIEFEKKGREKYYSLSKTAFYTWERKIGIFSSNYTSYLEKKWSWPRGEEAYQTPTQAYEDINKKIGIFYLYTMLKSLETGKNWIDAVDTKRMFEDLAKVILDFIFVDQRTKQELFSEDMLMTLATEGWEKFFAETKKMIRANKNNEKLDLMFKELENQYPEEFGAIKQSEKEKIMSLFDFEDKNNKK</sequence>
<evidence type="ECO:0000259" key="1">
    <source>
        <dbReference type="PROSITE" id="PS50987"/>
    </source>
</evidence>
<dbReference type="PATRIC" id="fig|1582439.9.peg.1003"/>
<dbReference type="AlphaFoldDB" id="A0A0C5BR02"/>
<gene>
    <name evidence="2" type="ORF">NPIRD3C_0976</name>
</gene>
<keyword evidence="3" id="KW-1185">Reference proteome</keyword>
<reference evidence="2 3" key="3">
    <citation type="journal article" date="2019" name="Int. J. Syst. Evol. Microbiol.">
        <title>Nitrosopumilus adriaticus sp. nov. and Nitrosopumilus piranensis sp. nov., two ammonia-oxidizing archaea from the Adriatic Sea and members of the class Nitrososphaeria.</title>
        <authorList>
            <person name="Bayer B."/>
            <person name="Vojvoda J."/>
            <person name="Reinthaler T."/>
            <person name="Reyes C."/>
            <person name="Pinto M."/>
            <person name="Herndl G.J."/>
        </authorList>
    </citation>
    <scope>NUCLEOTIDE SEQUENCE [LARGE SCALE GENOMIC DNA]</scope>
    <source>
        <strain evidence="2 3">D3C</strain>
    </source>
</reference>
<reference evidence="2 3" key="2">
    <citation type="journal article" date="2016" name="ISME J.">
        <title>Physiological and genomic characterization of two novel marine thaumarchaeal strains indicates niche differentiation.</title>
        <authorList>
            <person name="Bayer B."/>
            <person name="Vojvoda J."/>
            <person name="Offre P."/>
            <person name="Alves R.J."/>
            <person name="Elisabeth N.H."/>
            <person name="Garcia J.A."/>
            <person name="Volland J.M."/>
            <person name="Srivastava A."/>
            <person name="Schleper C."/>
            <person name="Herndl G.J."/>
        </authorList>
    </citation>
    <scope>NUCLEOTIDE SEQUENCE [LARGE SCALE GENOMIC DNA]</scope>
    <source>
        <strain evidence="2 3">D3C</strain>
    </source>
</reference>
<protein>
    <recommendedName>
        <fullName evidence="1">HTH arsR-type domain-containing protein</fullName>
    </recommendedName>
</protein>
<dbReference type="STRING" id="1582439.NPIRD3C_0976"/>
<reference evidence="3" key="1">
    <citation type="submission" date="2015-02" db="EMBL/GenBank/DDBJ databases">
        <title>Characterization of two novel Thaumarchaeota isolated from the Northern Adriatic Sea.</title>
        <authorList>
            <person name="Bayer B."/>
            <person name="Vojvoda J."/>
            <person name="Offre P."/>
            <person name="Srivastava A."/>
            <person name="Elisabeth N."/>
            <person name="Garcia J.A.L."/>
            <person name="Schleper C."/>
            <person name="Herndl G.J."/>
        </authorList>
    </citation>
    <scope>NUCLEOTIDE SEQUENCE [LARGE SCALE GENOMIC DNA]</scope>
    <source>
        <strain evidence="3">D3C</strain>
    </source>
</reference>
<dbReference type="PROSITE" id="PS50987">
    <property type="entry name" value="HTH_ARSR_2"/>
    <property type="match status" value="1"/>
</dbReference>
<dbReference type="SUPFAM" id="SSF46785">
    <property type="entry name" value="Winged helix' DNA-binding domain"/>
    <property type="match status" value="1"/>
</dbReference>
<dbReference type="RefSeq" id="WP_148703079.1">
    <property type="nucleotide sequence ID" value="NZ_CP010868.1"/>
</dbReference>
<dbReference type="InterPro" id="IPR036390">
    <property type="entry name" value="WH_DNA-bd_sf"/>
</dbReference>
<dbReference type="KEGG" id="nid:NPIRD3C_0976"/>
<dbReference type="InterPro" id="IPR011991">
    <property type="entry name" value="ArsR-like_HTH"/>
</dbReference>
<accession>A0A0C5BR02</accession>
<organism evidence="2 3">
    <name type="scientific">Nitrosopumilus piranensis</name>
    <dbReference type="NCBI Taxonomy" id="1582439"/>
    <lineage>
        <taxon>Archaea</taxon>
        <taxon>Nitrososphaerota</taxon>
        <taxon>Nitrososphaeria</taxon>
        <taxon>Nitrosopumilales</taxon>
        <taxon>Nitrosopumilaceae</taxon>
        <taxon>Nitrosopumilus</taxon>
    </lineage>
</organism>